<dbReference type="OMA" id="CNLIFMP"/>
<dbReference type="SUPFAM" id="SSF51126">
    <property type="entry name" value="Pectin lyase-like"/>
    <property type="match status" value="3"/>
</dbReference>
<dbReference type="Gene3D" id="2.160.20.10">
    <property type="entry name" value="Single-stranded right-handed beta-helix, Pectin lyase-like"/>
    <property type="match status" value="2"/>
</dbReference>
<dbReference type="InterPro" id="IPR051550">
    <property type="entry name" value="SCF-Subunits/Alg-Epimerases"/>
</dbReference>
<dbReference type="SUPFAM" id="SSF81383">
    <property type="entry name" value="F-box domain"/>
    <property type="match status" value="1"/>
</dbReference>
<keyword evidence="2" id="KW-0677">Repeat</keyword>
<dbReference type="GO" id="GO:0042981">
    <property type="term" value="P:regulation of apoptotic process"/>
    <property type="evidence" value="ECO:0007669"/>
    <property type="project" value="TreeGrafter"/>
</dbReference>
<reference evidence="5" key="1">
    <citation type="submission" date="2022-11" db="UniProtKB">
        <authorList>
            <consortium name="EnsemblMetazoa"/>
        </authorList>
    </citation>
    <scope>IDENTIFICATION</scope>
</reference>
<dbReference type="SMART" id="SM00256">
    <property type="entry name" value="FBOX"/>
    <property type="match status" value="1"/>
</dbReference>
<dbReference type="InterPro" id="IPR007742">
    <property type="entry name" value="NosD_dom"/>
</dbReference>
<dbReference type="Pfam" id="PF05048">
    <property type="entry name" value="NosD"/>
    <property type="match status" value="1"/>
</dbReference>
<evidence type="ECO:0000256" key="1">
    <source>
        <dbReference type="ARBA" id="ARBA00004906"/>
    </source>
</evidence>
<dbReference type="InterPro" id="IPR012334">
    <property type="entry name" value="Pectin_lyas_fold"/>
</dbReference>
<dbReference type="RefSeq" id="XP_020896199.1">
    <property type="nucleotide sequence ID" value="XM_021040540.2"/>
</dbReference>
<protein>
    <recommendedName>
        <fullName evidence="4">F-box domain-containing protein</fullName>
    </recommendedName>
</protein>
<accession>A0A913WYQ5</accession>
<dbReference type="Gene3D" id="1.20.1280.50">
    <property type="match status" value="1"/>
</dbReference>
<dbReference type="GO" id="GO:0006511">
    <property type="term" value="P:ubiquitin-dependent protein catabolic process"/>
    <property type="evidence" value="ECO:0007669"/>
    <property type="project" value="TreeGrafter"/>
</dbReference>
<dbReference type="SMART" id="SM00710">
    <property type="entry name" value="PbH1"/>
    <property type="match status" value="18"/>
</dbReference>
<evidence type="ECO:0000313" key="6">
    <source>
        <dbReference type="Proteomes" id="UP000887567"/>
    </source>
</evidence>
<name>A0A913WYQ5_EXADI</name>
<comment type="pathway">
    <text evidence="1">Protein modification; protein ubiquitination.</text>
</comment>
<dbReference type="GeneID" id="110235112"/>
<dbReference type="NCBIfam" id="TIGR03804">
    <property type="entry name" value="para_beta_helix"/>
    <property type="match status" value="1"/>
</dbReference>
<keyword evidence="3" id="KW-0833">Ubl conjugation pathway</keyword>
<evidence type="ECO:0000259" key="4">
    <source>
        <dbReference type="PROSITE" id="PS50181"/>
    </source>
</evidence>
<dbReference type="InterPro" id="IPR001810">
    <property type="entry name" value="F-box_dom"/>
</dbReference>
<sequence length="941" mass="104240">MPEKETTLPLELWRVVISYLTVIELCRCAQVCKEWRELVKSLDSTRWKTLFLSAKKWRHPNWPNTSKKEPSSWKKTYKAHHLASKQWMSRTTDVKCSPFLISLRRRPERATLNVGQGKKFPTIRDALNVASPFDRLVLHPGVYDKQHFLVLKFPVEIYGEGELGDVVLQMTVEQQCSSARLVNVVVLPGTGILVQNSPVIVKVATGHIQIDNCIFEHGHIQVSSPGSISIRYCTFNHSAIILRSVGFSRIENCEFVTDDTSSIIVEGIPPITRQRPVSRPVEGWMRINGIDSSGLEDLYDLSFLRNTSHTRSKKQSKETVKDQLSSVENVKKVKSGNNSLKDLQTKESRVTSMTTSKYSLLKSKDNSLPKGKHKLDTVSRDIIRSIHGCVIRNNLFKTCRGAVLVRRRGHAWIEGNEMSGVGLSHGIRCISSAKVVALFNRIHNCETSGIFFRESSNGLVAGNVIYENKEAGVDIRSGSNPVLQHNQIHSGKRSGVVILDRGRGLIRDNDIFDNAEAGVYILYRGNPVVKNNRIWSGQAAGVAVTEEGRGQICHNDICGMEWGGIDIRNGGNPVVSNNYIRDGQADGIVIGVGGKGIIMDNDIIGNSGCGVWLLTISKPVIYNNRIGESGDCGISFVSNSDIVHENQQLSSQFSQQEQDQEHLLQPFFYDEDVTSSANFDDHDHTQDITGPKPDKNFATVDNNVIFENSGHGIHFCANEGLLIRENCIHSNQGCGVSITKPADITIQDNMICDNEGSGIILDTSSSASIHGNGIYGNQKHGLHISGKGGVRENDVFLNSLSGIQICGPGDPFVARNRVQSAKHHGISIMENARGFVEWNDIFEAKVSALYKHPESTTHIYNNNVVSIKLSESRPFCTYDIKTMECKLDESVTLEENAPPLRPATNKTNEKHKLRLGNAAGQTRIVSLYAGCHGRTRFCVIS</sequence>
<dbReference type="Pfam" id="PF00646">
    <property type="entry name" value="F-box"/>
    <property type="match status" value="1"/>
</dbReference>
<keyword evidence="6" id="KW-1185">Reference proteome</keyword>
<dbReference type="AlphaFoldDB" id="A0A913WYQ5"/>
<dbReference type="PROSITE" id="PS50181">
    <property type="entry name" value="FBOX"/>
    <property type="match status" value="1"/>
</dbReference>
<dbReference type="OrthoDB" id="427974at2759"/>
<organism evidence="5 6">
    <name type="scientific">Exaiptasia diaphana</name>
    <name type="common">Tropical sea anemone</name>
    <name type="synonym">Aiptasia pulchella</name>
    <dbReference type="NCBI Taxonomy" id="2652724"/>
    <lineage>
        <taxon>Eukaryota</taxon>
        <taxon>Metazoa</taxon>
        <taxon>Cnidaria</taxon>
        <taxon>Anthozoa</taxon>
        <taxon>Hexacorallia</taxon>
        <taxon>Actiniaria</taxon>
        <taxon>Aiptasiidae</taxon>
        <taxon>Exaiptasia</taxon>
    </lineage>
</organism>
<dbReference type="Proteomes" id="UP000887567">
    <property type="component" value="Unplaced"/>
</dbReference>
<dbReference type="PANTHER" id="PTHR22990:SF15">
    <property type="entry name" value="F-BOX ONLY PROTEIN 10"/>
    <property type="match status" value="1"/>
</dbReference>
<dbReference type="KEGG" id="epa:110235112"/>
<dbReference type="InterPro" id="IPR011050">
    <property type="entry name" value="Pectin_lyase_fold/virulence"/>
</dbReference>
<dbReference type="InterPro" id="IPR039448">
    <property type="entry name" value="Beta_helix"/>
</dbReference>
<evidence type="ECO:0000256" key="3">
    <source>
        <dbReference type="ARBA" id="ARBA00022786"/>
    </source>
</evidence>
<dbReference type="EnsemblMetazoa" id="XM_021040540.2">
    <property type="protein sequence ID" value="XP_020896199.1"/>
    <property type="gene ID" value="LOC110235112"/>
</dbReference>
<evidence type="ECO:0000313" key="5">
    <source>
        <dbReference type="EnsemblMetazoa" id="XP_020896199.1"/>
    </source>
</evidence>
<dbReference type="InterPro" id="IPR036047">
    <property type="entry name" value="F-box-like_dom_sf"/>
</dbReference>
<dbReference type="InterPro" id="IPR006626">
    <property type="entry name" value="PbH1"/>
</dbReference>
<dbReference type="InterPro" id="IPR006633">
    <property type="entry name" value="Carb-bd_sugar_hydrolysis-dom"/>
</dbReference>
<proteinExistence type="predicted"/>
<dbReference type="InterPro" id="IPR022441">
    <property type="entry name" value="Para_beta_helix_rpt-2"/>
</dbReference>
<dbReference type="PANTHER" id="PTHR22990">
    <property type="entry name" value="F-BOX ONLY PROTEIN"/>
    <property type="match status" value="1"/>
</dbReference>
<dbReference type="Pfam" id="PF13229">
    <property type="entry name" value="Beta_helix"/>
    <property type="match status" value="1"/>
</dbReference>
<feature type="domain" description="F-box" evidence="4">
    <location>
        <begin position="2"/>
        <end position="50"/>
    </location>
</feature>
<dbReference type="SMART" id="SM00722">
    <property type="entry name" value="CASH"/>
    <property type="match status" value="2"/>
</dbReference>
<evidence type="ECO:0000256" key="2">
    <source>
        <dbReference type="ARBA" id="ARBA00022737"/>
    </source>
</evidence>